<dbReference type="OrthoDB" id="4309089at2759"/>
<keyword evidence="1" id="KW-0812">Transmembrane</keyword>
<feature type="transmembrane region" description="Helical" evidence="1">
    <location>
        <begin position="257"/>
        <end position="275"/>
    </location>
</feature>
<keyword evidence="1" id="KW-0472">Membrane</keyword>
<keyword evidence="3" id="KW-1185">Reference proteome</keyword>
<organism evidence="2 3">
    <name type="scientific">Pseudogymnoascus destructans (strain ATCC MYA-4855 / 20631-21)</name>
    <name type="common">Bat white-nose syndrome fungus</name>
    <name type="synonym">Geomyces destructans</name>
    <dbReference type="NCBI Taxonomy" id="658429"/>
    <lineage>
        <taxon>Eukaryota</taxon>
        <taxon>Fungi</taxon>
        <taxon>Dikarya</taxon>
        <taxon>Ascomycota</taxon>
        <taxon>Pezizomycotina</taxon>
        <taxon>Leotiomycetes</taxon>
        <taxon>Thelebolales</taxon>
        <taxon>Thelebolaceae</taxon>
        <taxon>Pseudogymnoascus</taxon>
    </lineage>
</organism>
<sequence>MAFSSPHTALLESYIDIPFNVWLSIILVLTYGCAIRSRGLLLLVVLGVTATIVVFDKTSTAGEMIKILCELPLGLGSVLAFLVASRSFQTRYLPAFTTYVNFAVYGNIGMMVGTPTGGTLRGMCSKVTCITLFVWIVQQGYRARWKTIVLHDNLFVFTAASKSWIFAHAIYRFVLLTLPCFGSGRRHRLLELYSLSLTFALSLASKLPFEYCFGMADTLVVPATAGWSVIATTFNPIARDAKKNDLPSNHIGTDADVYLSAVSLAVATFACFKIASAPRRGPRRS</sequence>
<keyword evidence="1" id="KW-1133">Transmembrane helix</keyword>
<dbReference type="InParanoid" id="L8FVP6"/>
<evidence type="ECO:0000256" key="1">
    <source>
        <dbReference type="SAM" id="Phobius"/>
    </source>
</evidence>
<accession>L8FVP6</accession>
<evidence type="ECO:0000313" key="2">
    <source>
        <dbReference type="EMBL" id="ELR04957.1"/>
    </source>
</evidence>
<dbReference type="Proteomes" id="UP000011064">
    <property type="component" value="Unassembled WGS sequence"/>
</dbReference>
<reference evidence="3" key="1">
    <citation type="submission" date="2010-09" db="EMBL/GenBank/DDBJ databases">
        <title>The genome sequence of Geomyces destructans 20631-21.</title>
        <authorList>
            <consortium name="The Broad Institute Genome Sequencing Platform"/>
            <person name="Cuomo C.A."/>
            <person name="Blehert D.S."/>
            <person name="Lorch J.M."/>
            <person name="Young S.K."/>
            <person name="Zeng Q."/>
            <person name="Gargeya S."/>
            <person name="Fitzgerald M."/>
            <person name="Haas B."/>
            <person name="Abouelleil A."/>
            <person name="Alvarado L."/>
            <person name="Arachchi H.M."/>
            <person name="Berlin A."/>
            <person name="Brown A."/>
            <person name="Chapman S.B."/>
            <person name="Chen Z."/>
            <person name="Dunbar C."/>
            <person name="Freedman E."/>
            <person name="Gearin G."/>
            <person name="Gellesch M."/>
            <person name="Goldberg J."/>
            <person name="Griggs A."/>
            <person name="Gujja S."/>
            <person name="Heiman D."/>
            <person name="Howarth C."/>
            <person name="Larson L."/>
            <person name="Lui A."/>
            <person name="MacDonald P.J.P."/>
            <person name="Montmayeur A."/>
            <person name="Murphy C."/>
            <person name="Neiman D."/>
            <person name="Pearson M."/>
            <person name="Priest M."/>
            <person name="Roberts A."/>
            <person name="Saif S."/>
            <person name="Shea T."/>
            <person name="Shenoy N."/>
            <person name="Sisk P."/>
            <person name="Stolte C."/>
            <person name="Sykes S."/>
            <person name="Wortman J."/>
            <person name="Nusbaum C."/>
            <person name="Birren B."/>
        </authorList>
    </citation>
    <scope>NUCLEOTIDE SEQUENCE [LARGE SCALE GENOMIC DNA]</scope>
    <source>
        <strain evidence="3">ATCC MYA-4855 / 20631-21</strain>
    </source>
</reference>
<feature type="transmembrane region" description="Helical" evidence="1">
    <location>
        <begin position="64"/>
        <end position="85"/>
    </location>
</feature>
<gene>
    <name evidence="2" type="ORF">GMDG_00214</name>
</gene>
<dbReference type="EMBL" id="GL573170">
    <property type="protein sequence ID" value="ELR04957.1"/>
    <property type="molecule type" value="Genomic_DNA"/>
</dbReference>
<proteinExistence type="predicted"/>
<feature type="transmembrane region" description="Helical" evidence="1">
    <location>
        <begin position="14"/>
        <end position="33"/>
    </location>
</feature>
<protein>
    <submittedName>
        <fullName evidence="2">Uncharacterized protein</fullName>
    </submittedName>
</protein>
<dbReference type="HOGENOM" id="CLU_966860_0_0_1"/>
<feature type="transmembrane region" description="Helical" evidence="1">
    <location>
        <begin position="40"/>
        <end position="58"/>
    </location>
</feature>
<feature type="transmembrane region" description="Helical" evidence="1">
    <location>
        <begin position="149"/>
        <end position="170"/>
    </location>
</feature>
<evidence type="ECO:0000313" key="3">
    <source>
        <dbReference type="Proteomes" id="UP000011064"/>
    </source>
</evidence>
<feature type="transmembrane region" description="Helical" evidence="1">
    <location>
        <begin position="92"/>
        <end position="112"/>
    </location>
</feature>
<dbReference type="AlphaFoldDB" id="L8FVP6"/>
<name>L8FVP6_PSED2</name>
<dbReference type="VEuPathDB" id="FungiDB:GMDG_00214"/>
<feature type="transmembrane region" description="Helical" evidence="1">
    <location>
        <begin position="190"/>
        <end position="207"/>
    </location>
</feature>